<feature type="transmembrane region" description="Helical" evidence="1">
    <location>
        <begin position="42"/>
        <end position="60"/>
    </location>
</feature>
<dbReference type="Proteomes" id="UP000050783">
    <property type="component" value="Unassembled WGS sequence"/>
</dbReference>
<name>A0A0P1EAK8_9RHOB</name>
<dbReference type="AlphaFoldDB" id="A0A0P1EAK8"/>
<keyword evidence="1" id="KW-1133">Transmembrane helix</keyword>
<proteinExistence type="predicted"/>
<evidence type="ECO:0000256" key="1">
    <source>
        <dbReference type="SAM" id="Phobius"/>
    </source>
</evidence>
<protein>
    <submittedName>
        <fullName evidence="2">Uncharacterized protein</fullName>
    </submittedName>
</protein>
<accession>A0A0P1EAK8</accession>
<reference evidence="2 3" key="1">
    <citation type="submission" date="2015-09" db="EMBL/GenBank/DDBJ databases">
        <authorList>
            <consortium name="Swine Surveillance"/>
        </authorList>
    </citation>
    <scope>NUCLEOTIDE SEQUENCE [LARGE SCALE GENOMIC DNA]</scope>
    <source>
        <strain evidence="2 3">CECT 4292</strain>
    </source>
</reference>
<evidence type="ECO:0000313" key="2">
    <source>
        <dbReference type="EMBL" id="CUH46394.1"/>
    </source>
</evidence>
<gene>
    <name evidence="2" type="ORF">RUA4292_00559</name>
</gene>
<keyword evidence="1" id="KW-0472">Membrane</keyword>
<dbReference type="EMBL" id="CYPU01000011">
    <property type="protein sequence ID" value="CUH46394.1"/>
    <property type="molecule type" value="Genomic_DNA"/>
</dbReference>
<organism evidence="2 3">
    <name type="scientific">Ruegeria atlantica</name>
    <dbReference type="NCBI Taxonomy" id="81569"/>
    <lineage>
        <taxon>Bacteria</taxon>
        <taxon>Pseudomonadati</taxon>
        <taxon>Pseudomonadota</taxon>
        <taxon>Alphaproteobacteria</taxon>
        <taxon>Rhodobacterales</taxon>
        <taxon>Roseobacteraceae</taxon>
        <taxon>Ruegeria</taxon>
    </lineage>
</organism>
<dbReference type="GeneID" id="83883169"/>
<dbReference type="RefSeq" id="WP_306346056.1">
    <property type="nucleotide sequence ID" value="NZ_CYPU01000011.1"/>
</dbReference>
<sequence length="120" mass="12806">MWKHISVSRIFDSLAMVLSGPPALAFAPAISLAAYWIGGEQALVVVALALPLAFAAVSTAHKASNRGKDGNCLLALDRFAAQMETLFVENQRTGHEATCMIVELDGFSNVLICTEMRPGT</sequence>
<feature type="transmembrane region" description="Helical" evidence="1">
    <location>
        <begin position="12"/>
        <end position="36"/>
    </location>
</feature>
<keyword evidence="1" id="KW-0812">Transmembrane</keyword>
<evidence type="ECO:0000313" key="3">
    <source>
        <dbReference type="Proteomes" id="UP000050783"/>
    </source>
</evidence>